<dbReference type="EMBL" id="UYJE01000884">
    <property type="protein sequence ID" value="VDH97245.1"/>
    <property type="molecule type" value="Genomic_DNA"/>
</dbReference>
<dbReference type="PANTHER" id="PTHR33050">
    <property type="entry name" value="REVERSE TRANSCRIPTASE DOMAIN-CONTAINING PROTEIN"/>
    <property type="match status" value="1"/>
</dbReference>
<proteinExistence type="predicted"/>
<dbReference type="AlphaFoldDB" id="A0A8B6BX97"/>
<dbReference type="PANTHER" id="PTHR33050:SF7">
    <property type="entry name" value="RIBONUCLEASE H"/>
    <property type="match status" value="1"/>
</dbReference>
<dbReference type="InterPro" id="IPR052055">
    <property type="entry name" value="Hepadnavirus_pol/RT"/>
</dbReference>
<dbReference type="InterPro" id="IPR000477">
    <property type="entry name" value="RT_dom"/>
</dbReference>
<dbReference type="Pfam" id="PF00078">
    <property type="entry name" value="RVT_1"/>
    <property type="match status" value="1"/>
</dbReference>
<reference evidence="2" key="1">
    <citation type="submission" date="2018-11" db="EMBL/GenBank/DDBJ databases">
        <authorList>
            <person name="Alioto T."/>
            <person name="Alioto T."/>
        </authorList>
    </citation>
    <scope>NUCLEOTIDE SEQUENCE</scope>
</reference>
<protein>
    <recommendedName>
        <fullName evidence="1">Reverse transcriptase domain-containing protein</fullName>
    </recommendedName>
</protein>
<feature type="domain" description="Reverse transcriptase" evidence="1">
    <location>
        <begin position="95"/>
        <end position="254"/>
    </location>
</feature>
<name>A0A8B6BX97_MYTGA</name>
<comment type="caution">
    <text evidence="2">The sequence shown here is derived from an EMBL/GenBank/DDBJ whole genome shotgun (WGS) entry which is preliminary data.</text>
</comment>
<gene>
    <name evidence="2" type="ORF">MGAL_10B016665</name>
</gene>
<keyword evidence="3" id="KW-1185">Reference proteome</keyword>
<evidence type="ECO:0000259" key="1">
    <source>
        <dbReference type="Pfam" id="PF00078"/>
    </source>
</evidence>
<dbReference type="Proteomes" id="UP000596742">
    <property type="component" value="Unassembled WGS sequence"/>
</dbReference>
<dbReference type="CDD" id="cd03714">
    <property type="entry name" value="RT_DIRS1"/>
    <property type="match status" value="1"/>
</dbReference>
<dbReference type="InterPro" id="IPR043128">
    <property type="entry name" value="Rev_trsase/Diguanyl_cyclase"/>
</dbReference>
<dbReference type="OrthoDB" id="6153629at2759"/>
<dbReference type="InterPro" id="IPR043502">
    <property type="entry name" value="DNA/RNA_pol_sf"/>
</dbReference>
<dbReference type="CDD" id="cd09275">
    <property type="entry name" value="RNase_HI_RT_DIRS1"/>
    <property type="match status" value="1"/>
</dbReference>
<evidence type="ECO:0000313" key="3">
    <source>
        <dbReference type="Proteomes" id="UP000596742"/>
    </source>
</evidence>
<evidence type="ECO:0000313" key="2">
    <source>
        <dbReference type="EMBL" id="VDH97245.1"/>
    </source>
</evidence>
<dbReference type="Gene3D" id="3.10.10.10">
    <property type="entry name" value="HIV Type 1 Reverse Transcriptase, subunit A, domain 1"/>
    <property type="match status" value="1"/>
</dbReference>
<dbReference type="Gene3D" id="3.30.70.270">
    <property type="match status" value="1"/>
</dbReference>
<accession>A0A8B6BX97</accession>
<sequence length="627" mass="72808">MELRLLKNRLKDHVQFWEDSLKPSELVLSTVKFGYVIPFIQEPPSVYLNNNRSAFNNSSFVLKAITELKLNGCITEVSNKPYVINPLTVAISDSKKERLVLDLRHVNKYVQKQKIKFEGVKEAKQYAKKGFFMLKFDLRHGYHHINIHPEHQKFLGFSWVIDGQERYFIFSVLPFGLSSAGHIFTKVVRTLVNFWRSQSFPIIVYLDDGWACDSRERCVRMSKSVLHTLLKSGFLPNFEKSIFSPVQKLDWLGFSWNLVSGVIEVPRKKIEKIQLKIEKILSDNRSTARNLACVLGKIISLIPAFGQICQLMTRNLCMSVCQRNTWDSYFEIPTQVKTELQFWKSNCKSIPNLLVCPIHKIPERIIFSDASMYAGAGFVDGNVLQIAHYMFSEQERLKSSTWRELKSVEFILESMFAQLAGKLVKIYTDNQNVVHICRVGSMKPDLHELAMNIYTTCIVNSITIEVEWIPRSENVQADYFSRIFDFDDWAVDDSVFLMFNNRWGKFTFDRFADDKNHKIARFNSKFWVPGTTGVDAFAFDWSGENNWIVPPVCLVCRVLNHMLTCRAKGVLVVPKWKSALFWPMVWNNTENKFYDFITDVVEFDRPKHFFLSGSDRDSVFCSIPIHQ</sequence>
<dbReference type="SUPFAM" id="SSF56672">
    <property type="entry name" value="DNA/RNA polymerases"/>
    <property type="match status" value="1"/>
</dbReference>
<organism evidence="2 3">
    <name type="scientific">Mytilus galloprovincialis</name>
    <name type="common">Mediterranean mussel</name>
    <dbReference type="NCBI Taxonomy" id="29158"/>
    <lineage>
        <taxon>Eukaryota</taxon>
        <taxon>Metazoa</taxon>
        <taxon>Spiralia</taxon>
        <taxon>Lophotrochozoa</taxon>
        <taxon>Mollusca</taxon>
        <taxon>Bivalvia</taxon>
        <taxon>Autobranchia</taxon>
        <taxon>Pteriomorphia</taxon>
        <taxon>Mytilida</taxon>
        <taxon>Mytiloidea</taxon>
        <taxon>Mytilidae</taxon>
        <taxon>Mytilinae</taxon>
        <taxon>Mytilus</taxon>
    </lineage>
</organism>